<dbReference type="AlphaFoldDB" id="A0A5N6UPB1"/>
<evidence type="ECO:0000313" key="3">
    <source>
        <dbReference type="EMBL" id="KAE8160474.1"/>
    </source>
</evidence>
<name>A0A5N6UPB1_ASPTM</name>
<sequence length="755" mass="83530">MVSSVSSINSLGVPLQPLQIISTDVTPAQSHRGTNEPDHQSLLPESQTFGGESLKSNSNAEDKPKAVLQKTRLLALYLFLLFHFIPLGVSLALIVLNSKTYFYSTDASMLTLLQFVSKVHEVLMQGSIAMTMVAYVQYLLIHESAIPFGAIFTTFRVSQLSVLWSSELWAALTTKKFKGRLFLGFVLLVPFVILLASTVGPSSAIAMLPRQTIYRLPSWELGSNLTYTSIFPESLINAGPPLSSTSATRNELSLAAGWEYLPNLHAVSNNKQIETGLQPKSVNLGDHTGRTIWVMPELYSTPLPTATPWWENWPGLTQIVRTLYVQYAPNSTFATVQHIPVALSLSKAAAHFGSLFKDEPMVVNTTTECPQPYVSTICQLNTILDENDTRPIQFPATYIAGCGDRCQITTKNWVKLTNYTRTRRHDLWDEAKRDPKGRMIWVDDIPLSDSTGGYGLGVIVVQPEMCNAGKTFLTTSACTIGARWGNTTYSVQTTSNGLNSALTNIESKLFPTSLLSVPQWSDPSIKISLEWAKSLNQVTSVQNRSVADNLLRSLSVTDNLCPWNATYGLDTQGYSRTRPYMHEALISSLVANGISHSAGAAEEWRKHRIGGSQIWEYNAFPSGNLEQTISPPAMILKFQGSVEGYAWSVDGVPVKLAIVVLSLYCLYTAVYVLYTILTGHCSMAWSSMAELVILSLNSTPTPAMNNGREQLEHWKACKELITVREVQKNHRLEMVLPEYEQDRGPTRRVAWSIAS</sequence>
<dbReference type="Proteomes" id="UP000326950">
    <property type="component" value="Unassembled WGS sequence"/>
</dbReference>
<keyword evidence="4" id="KW-1185">Reference proteome</keyword>
<gene>
    <name evidence="3" type="ORF">BDV40DRAFT_302286</name>
</gene>
<feature type="transmembrane region" description="Helical" evidence="2">
    <location>
        <begin position="181"/>
        <end position="208"/>
    </location>
</feature>
<evidence type="ECO:0000256" key="2">
    <source>
        <dbReference type="SAM" id="Phobius"/>
    </source>
</evidence>
<feature type="transmembrane region" description="Helical" evidence="2">
    <location>
        <begin position="122"/>
        <end position="141"/>
    </location>
</feature>
<feature type="region of interest" description="Disordered" evidence="1">
    <location>
        <begin position="26"/>
        <end position="61"/>
    </location>
</feature>
<protein>
    <submittedName>
        <fullName evidence="3">Uncharacterized protein</fullName>
    </submittedName>
</protein>
<dbReference type="EMBL" id="ML738657">
    <property type="protein sequence ID" value="KAE8160474.1"/>
    <property type="molecule type" value="Genomic_DNA"/>
</dbReference>
<proteinExistence type="predicted"/>
<accession>A0A5N6UPB1</accession>
<dbReference type="OrthoDB" id="5342924at2759"/>
<reference evidence="3 4" key="1">
    <citation type="submission" date="2019-04" db="EMBL/GenBank/DDBJ databases">
        <title>Friends and foes A comparative genomics study of 23 Aspergillus species from section Flavi.</title>
        <authorList>
            <consortium name="DOE Joint Genome Institute"/>
            <person name="Kjaerbolling I."/>
            <person name="Vesth T."/>
            <person name="Frisvad J.C."/>
            <person name="Nybo J.L."/>
            <person name="Theobald S."/>
            <person name="Kildgaard S."/>
            <person name="Isbrandt T."/>
            <person name="Kuo A."/>
            <person name="Sato A."/>
            <person name="Lyhne E.K."/>
            <person name="Kogle M.E."/>
            <person name="Wiebenga A."/>
            <person name="Kun R.S."/>
            <person name="Lubbers R.J."/>
            <person name="Makela M.R."/>
            <person name="Barry K."/>
            <person name="Chovatia M."/>
            <person name="Clum A."/>
            <person name="Daum C."/>
            <person name="Haridas S."/>
            <person name="He G."/>
            <person name="LaButti K."/>
            <person name="Lipzen A."/>
            <person name="Mondo S."/>
            <person name="Riley R."/>
            <person name="Salamov A."/>
            <person name="Simmons B.A."/>
            <person name="Magnuson J.K."/>
            <person name="Henrissat B."/>
            <person name="Mortensen U.H."/>
            <person name="Larsen T.O."/>
            <person name="Devries R.P."/>
            <person name="Grigoriev I.V."/>
            <person name="Machida M."/>
            <person name="Baker S.E."/>
            <person name="Andersen M.R."/>
        </authorList>
    </citation>
    <scope>NUCLEOTIDE SEQUENCE [LARGE SCALE GENOMIC DNA]</scope>
    <source>
        <strain evidence="3 4">CBS 117626</strain>
    </source>
</reference>
<keyword evidence="2" id="KW-1133">Transmembrane helix</keyword>
<feature type="transmembrane region" description="Helical" evidence="2">
    <location>
        <begin position="73"/>
        <end position="96"/>
    </location>
</feature>
<keyword evidence="2" id="KW-0472">Membrane</keyword>
<feature type="compositionally biased region" description="Polar residues" evidence="1">
    <location>
        <begin position="43"/>
        <end position="59"/>
    </location>
</feature>
<feature type="transmembrane region" description="Helical" evidence="2">
    <location>
        <begin position="656"/>
        <end position="677"/>
    </location>
</feature>
<evidence type="ECO:0000256" key="1">
    <source>
        <dbReference type="SAM" id="MobiDB-lite"/>
    </source>
</evidence>
<keyword evidence="2" id="KW-0812">Transmembrane</keyword>
<organism evidence="3 4">
    <name type="scientific">Aspergillus tamarii</name>
    <dbReference type="NCBI Taxonomy" id="41984"/>
    <lineage>
        <taxon>Eukaryota</taxon>
        <taxon>Fungi</taxon>
        <taxon>Dikarya</taxon>
        <taxon>Ascomycota</taxon>
        <taxon>Pezizomycotina</taxon>
        <taxon>Eurotiomycetes</taxon>
        <taxon>Eurotiomycetidae</taxon>
        <taxon>Eurotiales</taxon>
        <taxon>Aspergillaceae</taxon>
        <taxon>Aspergillus</taxon>
        <taxon>Aspergillus subgen. Circumdati</taxon>
    </lineage>
</organism>
<evidence type="ECO:0000313" key="4">
    <source>
        <dbReference type="Proteomes" id="UP000326950"/>
    </source>
</evidence>